<evidence type="ECO:0000256" key="1">
    <source>
        <dbReference type="SAM" id="MobiDB-lite"/>
    </source>
</evidence>
<evidence type="ECO:0000313" key="3">
    <source>
        <dbReference type="EMBL" id="PKI69669.1"/>
    </source>
</evidence>
<reference evidence="4" key="1">
    <citation type="journal article" date="2017" name="Plant J.">
        <title>The pomegranate (Punica granatum L.) genome and the genomics of punicalagin biosynthesis.</title>
        <authorList>
            <person name="Qin G."/>
            <person name="Xu C."/>
            <person name="Ming R."/>
            <person name="Tang H."/>
            <person name="Guyot R."/>
            <person name="Kramer E.M."/>
            <person name="Hu Y."/>
            <person name="Yi X."/>
            <person name="Qi Y."/>
            <person name="Xu X."/>
            <person name="Gao Z."/>
            <person name="Pan H."/>
            <person name="Jian J."/>
            <person name="Tian Y."/>
            <person name="Yue Z."/>
            <person name="Xu Y."/>
        </authorList>
    </citation>
    <scope>NUCLEOTIDE SEQUENCE [LARGE SCALE GENOMIC DNA]</scope>
    <source>
        <strain evidence="4">cv. Dabenzi</strain>
    </source>
</reference>
<evidence type="ECO:0000313" key="2">
    <source>
        <dbReference type="EMBL" id="OWM89141.1"/>
    </source>
</evidence>
<dbReference type="EMBL" id="MTKT01000676">
    <property type="protein sequence ID" value="OWM89141.1"/>
    <property type="molecule type" value="Genomic_DNA"/>
</dbReference>
<keyword evidence="5" id="KW-1185">Reference proteome</keyword>
<reference evidence="3 5" key="3">
    <citation type="submission" date="2017-11" db="EMBL/GenBank/DDBJ databases">
        <title>De-novo sequencing of pomegranate (Punica granatum L.) genome.</title>
        <authorList>
            <person name="Akparov Z."/>
            <person name="Amiraslanov A."/>
            <person name="Hajiyeva S."/>
            <person name="Abbasov M."/>
            <person name="Kaur K."/>
            <person name="Hamwieh A."/>
            <person name="Solovyev V."/>
            <person name="Salamov A."/>
            <person name="Braich B."/>
            <person name="Kosarev P."/>
            <person name="Mahmoud A."/>
            <person name="Hajiyev E."/>
            <person name="Babayeva S."/>
            <person name="Izzatullayeva V."/>
            <person name="Mammadov A."/>
            <person name="Mammadov A."/>
            <person name="Sharifova S."/>
            <person name="Ojaghi J."/>
            <person name="Eynullazada K."/>
            <person name="Bayramov B."/>
            <person name="Abdulazimova A."/>
            <person name="Shahmuradov I."/>
        </authorList>
    </citation>
    <scope>NUCLEOTIDE SEQUENCE [LARGE SCALE GENOMIC DNA]</scope>
    <source>
        <strain evidence="3">AG2017</strain>
        <strain evidence="5">cv. AG2017</strain>
        <tissue evidence="3">Leaf</tissue>
    </source>
</reference>
<dbReference type="AlphaFoldDB" id="A0A218XXA0"/>
<sequence length="117" mass="12781">MFGSKGYMFGRAGTRGRACSGVHKRGRGSGAQTDTQASEWEQAGARSQTDGHEWEQENVGDVQTCMQVHACRGRPRRMGRHTRAVTGAGARIVTVLERLYGRVCAGIRTRVSLSAWT</sequence>
<organism evidence="2 4">
    <name type="scientific">Punica granatum</name>
    <name type="common">Pomegranate</name>
    <dbReference type="NCBI Taxonomy" id="22663"/>
    <lineage>
        <taxon>Eukaryota</taxon>
        <taxon>Viridiplantae</taxon>
        <taxon>Streptophyta</taxon>
        <taxon>Embryophyta</taxon>
        <taxon>Tracheophyta</taxon>
        <taxon>Spermatophyta</taxon>
        <taxon>Magnoliopsida</taxon>
        <taxon>eudicotyledons</taxon>
        <taxon>Gunneridae</taxon>
        <taxon>Pentapetalae</taxon>
        <taxon>rosids</taxon>
        <taxon>malvids</taxon>
        <taxon>Myrtales</taxon>
        <taxon>Lythraceae</taxon>
        <taxon>Punica</taxon>
    </lineage>
</organism>
<protein>
    <submittedName>
        <fullName evidence="2">Uncharacterized protein</fullName>
    </submittedName>
</protein>
<dbReference type="EMBL" id="PGOL01000484">
    <property type="protein sequence ID" value="PKI69669.1"/>
    <property type="molecule type" value="Genomic_DNA"/>
</dbReference>
<comment type="caution">
    <text evidence="2">The sequence shown here is derived from an EMBL/GenBank/DDBJ whole genome shotgun (WGS) entry which is preliminary data.</text>
</comment>
<feature type="region of interest" description="Disordered" evidence="1">
    <location>
        <begin position="13"/>
        <end position="52"/>
    </location>
</feature>
<reference evidence="2" key="2">
    <citation type="submission" date="2017-06" db="EMBL/GenBank/DDBJ databases">
        <title>The pomegranate genome and the genomics of punicalagin biosynthesis.</title>
        <authorList>
            <person name="Xu C."/>
        </authorList>
    </citation>
    <scope>NUCLEOTIDE SEQUENCE [LARGE SCALE GENOMIC DNA]</scope>
    <source>
        <tissue evidence="2">Fresh leaf</tissue>
    </source>
</reference>
<dbReference type="Proteomes" id="UP000197138">
    <property type="component" value="Unassembled WGS sequence"/>
</dbReference>
<proteinExistence type="predicted"/>
<gene>
    <name evidence="2" type="ORF">CDL15_Pgr026304</name>
    <name evidence="3" type="ORF">CRG98_009940</name>
</gene>
<name>A0A218XXA0_PUNGR</name>
<accession>A0A218XXA0</accession>
<evidence type="ECO:0000313" key="5">
    <source>
        <dbReference type="Proteomes" id="UP000233551"/>
    </source>
</evidence>
<evidence type="ECO:0000313" key="4">
    <source>
        <dbReference type="Proteomes" id="UP000197138"/>
    </source>
</evidence>
<dbReference type="Proteomes" id="UP000233551">
    <property type="component" value="Unassembled WGS sequence"/>
</dbReference>
<feature type="compositionally biased region" description="Polar residues" evidence="1">
    <location>
        <begin position="30"/>
        <end position="39"/>
    </location>
</feature>